<feature type="transmembrane region" description="Helical" evidence="1">
    <location>
        <begin position="7"/>
        <end position="30"/>
    </location>
</feature>
<accession>A0A644Y0T9</accession>
<evidence type="ECO:0000256" key="1">
    <source>
        <dbReference type="SAM" id="Phobius"/>
    </source>
</evidence>
<dbReference type="InterPro" id="IPR011044">
    <property type="entry name" value="Quino_amine_DH_bsu"/>
</dbReference>
<sequence length="325" mass="35601">MKRALKIILRIAGAVLALFLLAVIGLNLYFRVNYREFYALSEKEFKIPGLSRGFTPQGLALCDDGTFLTCGYMKDGSASRIYLVGGKEVYVKLAKADGTAYNNHAGGLEAYGGWLYLTDEDAVGVYKLDDVLNASAGDTVSPVASFDVGLHSSFVYVVDDKMYVGEFYREENYKTEQSHHMTTGTGEAHYALMAVFPLSKDAKYGFASKTPQRVYSITGLAQGVCVTPSGRICLSTSYGTPDSHLYIYEDPAKYTPDGTFEILGAKAPLYYLDGSHLQETVSLFPMSEELVCAGGRIYIMCESASNKYVFGKFTGNSYVYSYPAA</sequence>
<evidence type="ECO:0008006" key="3">
    <source>
        <dbReference type="Google" id="ProtNLM"/>
    </source>
</evidence>
<organism evidence="2">
    <name type="scientific">bioreactor metagenome</name>
    <dbReference type="NCBI Taxonomy" id="1076179"/>
    <lineage>
        <taxon>unclassified sequences</taxon>
        <taxon>metagenomes</taxon>
        <taxon>ecological metagenomes</taxon>
    </lineage>
</organism>
<evidence type="ECO:0000313" key="2">
    <source>
        <dbReference type="EMBL" id="MPM21521.1"/>
    </source>
</evidence>
<keyword evidence="1" id="KW-0472">Membrane</keyword>
<proteinExistence type="predicted"/>
<name>A0A644Y0T9_9ZZZZ</name>
<keyword evidence="1" id="KW-0812">Transmembrane</keyword>
<protein>
    <recommendedName>
        <fullName evidence="3">DUF5050 domain-containing protein</fullName>
    </recommendedName>
</protein>
<gene>
    <name evidence="2" type="ORF">SDC9_67965</name>
</gene>
<dbReference type="EMBL" id="VSSQ01003607">
    <property type="protein sequence ID" value="MPM21521.1"/>
    <property type="molecule type" value="Genomic_DNA"/>
</dbReference>
<comment type="caution">
    <text evidence="2">The sequence shown here is derived from an EMBL/GenBank/DDBJ whole genome shotgun (WGS) entry which is preliminary data.</text>
</comment>
<dbReference type="AlphaFoldDB" id="A0A644Y0T9"/>
<dbReference type="SUPFAM" id="SSF50969">
    <property type="entry name" value="YVTN repeat-like/Quinoprotein amine dehydrogenase"/>
    <property type="match status" value="1"/>
</dbReference>
<reference evidence="2" key="1">
    <citation type="submission" date="2019-08" db="EMBL/GenBank/DDBJ databases">
        <authorList>
            <person name="Kucharzyk K."/>
            <person name="Murdoch R.W."/>
            <person name="Higgins S."/>
            <person name="Loffler F."/>
        </authorList>
    </citation>
    <scope>NUCLEOTIDE SEQUENCE</scope>
</reference>
<keyword evidence="1" id="KW-1133">Transmembrane helix</keyword>